<evidence type="ECO:0000256" key="1">
    <source>
        <dbReference type="SAM" id="Coils"/>
    </source>
</evidence>
<feature type="region of interest" description="Disordered" evidence="2">
    <location>
        <begin position="482"/>
        <end position="503"/>
    </location>
</feature>
<protein>
    <submittedName>
        <fullName evidence="4">GTPase/DUF3482 domain-containing protein</fullName>
    </submittedName>
</protein>
<dbReference type="InterPro" id="IPR021871">
    <property type="entry name" value="DUF3482"/>
</dbReference>
<dbReference type="Gene3D" id="3.40.50.300">
    <property type="entry name" value="P-loop containing nucleotide triphosphate hydrolases"/>
    <property type="match status" value="1"/>
</dbReference>
<proteinExistence type="predicted"/>
<gene>
    <name evidence="4" type="ORF">H9906_07055</name>
</gene>
<evidence type="ECO:0000313" key="5">
    <source>
        <dbReference type="Proteomes" id="UP000823889"/>
    </source>
</evidence>
<name>A0A9D2RGF9_9BURK</name>
<dbReference type="Pfam" id="PF11981">
    <property type="entry name" value="DUF3482"/>
    <property type="match status" value="1"/>
</dbReference>
<evidence type="ECO:0000313" key="4">
    <source>
        <dbReference type="EMBL" id="HJD44769.1"/>
    </source>
</evidence>
<dbReference type="Proteomes" id="UP000823889">
    <property type="component" value="Unassembled WGS sequence"/>
</dbReference>
<dbReference type="SUPFAM" id="SSF52540">
    <property type="entry name" value="P-loop containing nucleoside triphosphate hydrolases"/>
    <property type="match status" value="1"/>
</dbReference>
<accession>A0A9D2RGF9</accession>
<dbReference type="AlphaFoldDB" id="A0A9D2RGF9"/>
<keyword evidence="1" id="KW-0175">Coiled coil</keyword>
<dbReference type="InterPro" id="IPR006073">
    <property type="entry name" value="GTP-bd"/>
</dbReference>
<organism evidence="4 5">
    <name type="scientific">Candidatus Paenalcaligenes intestinipullorum</name>
    <dbReference type="NCBI Taxonomy" id="2838718"/>
    <lineage>
        <taxon>Bacteria</taxon>
        <taxon>Pseudomonadati</taxon>
        <taxon>Pseudomonadota</taxon>
        <taxon>Betaproteobacteria</taxon>
        <taxon>Burkholderiales</taxon>
        <taxon>Alcaligenaceae</taxon>
        <taxon>Paenalcaligenes</taxon>
    </lineage>
</organism>
<evidence type="ECO:0000259" key="3">
    <source>
        <dbReference type="Pfam" id="PF01926"/>
    </source>
</evidence>
<dbReference type="Pfam" id="PF01926">
    <property type="entry name" value="MMR_HSR1"/>
    <property type="match status" value="1"/>
</dbReference>
<feature type="domain" description="G" evidence="3">
    <location>
        <begin position="10"/>
        <end position="155"/>
    </location>
</feature>
<reference evidence="4" key="1">
    <citation type="journal article" date="2021" name="PeerJ">
        <title>Extensive microbial diversity within the chicken gut microbiome revealed by metagenomics and culture.</title>
        <authorList>
            <person name="Gilroy R."/>
            <person name="Ravi A."/>
            <person name="Getino M."/>
            <person name="Pursley I."/>
            <person name="Horton D.L."/>
            <person name="Alikhan N.F."/>
            <person name="Baker D."/>
            <person name="Gharbi K."/>
            <person name="Hall N."/>
            <person name="Watson M."/>
            <person name="Adriaenssens E.M."/>
            <person name="Foster-Nyarko E."/>
            <person name="Jarju S."/>
            <person name="Secka A."/>
            <person name="Antonio M."/>
            <person name="Oren A."/>
            <person name="Chaudhuri R.R."/>
            <person name="La Ragione R."/>
            <person name="Hildebrand F."/>
            <person name="Pallen M.J."/>
        </authorList>
    </citation>
    <scope>NUCLEOTIDE SEQUENCE</scope>
    <source>
        <strain evidence="4">9264</strain>
    </source>
</reference>
<sequence>MTSLDALLRLAVVGHTNTGKTSLLRTLTRNPDFGEVQNSPGTTRHVEGVQLHINNQPVVQLFDTPGIEDSIALLEYLQRLIEPNERIAGPDLLKRFLETPEATGRFEQEARVLRQLLASHAGLYVIDVRDPVLAKHHDELKILIQAGKPLLPVLNFTRSAQQRIDEWRLALANVGLHAISEFDTVAPALGGEEQLYERLALLVNQAHSTQLGRLIEDIRQQRKQRLYDAWRMLADMLVDVAAWRLVSQSDEKAMRESNERMQNLIREREEYCIKALLKRFNFSTRDYLPEALALDGTRWEADLFNPEVLKDLGIHVGKGVAAGAIAGATVDMLTLGFSLGTGTVIGAAAGGLWQGLDKWGQRLLGKWRGEVELSVDDAVIRVLALRQSALIQALDARGHAAQTPIALMRALTRLESTENDEETPNDLPHLSGIDWRKGSMPAGILEARAHPDWSSLARTGTVVSGRRDMVVTTLAERLAQPASMQHSLTLTPVEPENHKSAAQ</sequence>
<dbReference type="GO" id="GO:0030488">
    <property type="term" value="P:tRNA methylation"/>
    <property type="evidence" value="ECO:0007669"/>
    <property type="project" value="TreeGrafter"/>
</dbReference>
<comment type="caution">
    <text evidence="4">The sequence shown here is derived from an EMBL/GenBank/DDBJ whole genome shotgun (WGS) entry which is preliminary data.</text>
</comment>
<dbReference type="CDD" id="cd00882">
    <property type="entry name" value="Ras_like_GTPase"/>
    <property type="match status" value="1"/>
</dbReference>
<reference evidence="4" key="2">
    <citation type="submission" date="2021-04" db="EMBL/GenBank/DDBJ databases">
        <authorList>
            <person name="Gilroy R."/>
        </authorList>
    </citation>
    <scope>NUCLEOTIDE SEQUENCE</scope>
    <source>
        <strain evidence="4">9264</strain>
    </source>
</reference>
<dbReference type="GO" id="GO:0005525">
    <property type="term" value="F:GTP binding"/>
    <property type="evidence" value="ECO:0007669"/>
    <property type="project" value="InterPro"/>
</dbReference>
<dbReference type="GO" id="GO:0002098">
    <property type="term" value="P:tRNA wobble uridine modification"/>
    <property type="evidence" value="ECO:0007669"/>
    <property type="project" value="TreeGrafter"/>
</dbReference>
<dbReference type="GO" id="GO:0005829">
    <property type="term" value="C:cytosol"/>
    <property type="evidence" value="ECO:0007669"/>
    <property type="project" value="TreeGrafter"/>
</dbReference>
<dbReference type="PANTHER" id="PTHR42714">
    <property type="entry name" value="TRNA MODIFICATION GTPASE GTPBP3"/>
    <property type="match status" value="1"/>
</dbReference>
<evidence type="ECO:0000256" key="2">
    <source>
        <dbReference type="SAM" id="MobiDB-lite"/>
    </source>
</evidence>
<dbReference type="InterPro" id="IPR027417">
    <property type="entry name" value="P-loop_NTPase"/>
</dbReference>
<dbReference type="PANTHER" id="PTHR42714:SF7">
    <property type="entry name" value="G DOMAIN-CONTAINING PROTEIN"/>
    <property type="match status" value="1"/>
</dbReference>
<feature type="coiled-coil region" evidence="1">
    <location>
        <begin position="247"/>
        <end position="274"/>
    </location>
</feature>
<dbReference type="EMBL" id="DWUQ01000149">
    <property type="protein sequence ID" value="HJD44769.1"/>
    <property type="molecule type" value="Genomic_DNA"/>
</dbReference>